<evidence type="ECO:0000313" key="3">
    <source>
        <dbReference type="Proteomes" id="UP000467132"/>
    </source>
</evidence>
<accession>A0A845QU26</accession>
<keyword evidence="1" id="KW-0812">Transmembrane</keyword>
<evidence type="ECO:0000256" key="1">
    <source>
        <dbReference type="SAM" id="Phobius"/>
    </source>
</evidence>
<dbReference type="RefSeq" id="WP_160196022.1">
    <property type="nucleotide sequence ID" value="NZ_QXXA01000003.1"/>
</dbReference>
<protein>
    <submittedName>
        <fullName evidence="2">Uncharacterized protein</fullName>
    </submittedName>
</protein>
<dbReference type="EMBL" id="QXXA01000003">
    <property type="protein sequence ID" value="NBI05510.1"/>
    <property type="molecule type" value="Genomic_DNA"/>
</dbReference>
<dbReference type="AlphaFoldDB" id="A0A845QU26"/>
<sequence length="134" mass="15931">MPHNFGYMFNRILYDDYVLDELEKHSKKYENISDRELIYEIEKVQKEVPNEVKLHHMKNLEALSQMNTFSQQSSSDNLPYLKNLIKVDENVPSSSRLSRSQYVSGSSLLLWFLLVVALYRKPFGRRGFGRKKYY</sequence>
<organism evidence="2 3">
    <name type="scientific">Senegalia massiliensis</name>
    <dbReference type="NCBI Taxonomy" id="1720316"/>
    <lineage>
        <taxon>Bacteria</taxon>
        <taxon>Bacillati</taxon>
        <taxon>Bacillota</taxon>
        <taxon>Clostridia</taxon>
        <taxon>Eubacteriales</taxon>
        <taxon>Clostridiaceae</taxon>
        <taxon>Senegalia</taxon>
    </lineage>
</organism>
<proteinExistence type="predicted"/>
<keyword evidence="1" id="KW-1133">Transmembrane helix</keyword>
<feature type="transmembrane region" description="Helical" evidence="1">
    <location>
        <begin position="102"/>
        <end position="120"/>
    </location>
</feature>
<reference evidence="2 3" key="1">
    <citation type="submission" date="2018-08" db="EMBL/GenBank/DDBJ databases">
        <title>Murine metabolic-syndrome-specific gut microbial biobank.</title>
        <authorList>
            <person name="Liu C."/>
        </authorList>
    </citation>
    <scope>NUCLEOTIDE SEQUENCE [LARGE SCALE GENOMIC DNA]</scope>
    <source>
        <strain evidence="2 3">583</strain>
    </source>
</reference>
<comment type="caution">
    <text evidence="2">The sequence shown here is derived from an EMBL/GenBank/DDBJ whole genome shotgun (WGS) entry which is preliminary data.</text>
</comment>
<dbReference type="OrthoDB" id="1956655at2"/>
<gene>
    <name evidence="2" type="ORF">D3Z33_01425</name>
</gene>
<keyword evidence="3" id="KW-1185">Reference proteome</keyword>
<name>A0A845QU26_9CLOT</name>
<evidence type="ECO:0000313" key="2">
    <source>
        <dbReference type="EMBL" id="NBI05510.1"/>
    </source>
</evidence>
<keyword evidence="1" id="KW-0472">Membrane</keyword>
<dbReference type="Proteomes" id="UP000467132">
    <property type="component" value="Unassembled WGS sequence"/>
</dbReference>